<keyword evidence="1" id="KW-0732">Signal</keyword>
<comment type="caution">
    <text evidence="3">The sequence shown here is derived from an EMBL/GenBank/DDBJ whole genome shotgun (WGS) entry which is preliminary data.</text>
</comment>
<dbReference type="STRING" id="797473.HMPREF9080_02559"/>
<dbReference type="EMBL" id="AGCM01000147">
    <property type="protein sequence ID" value="EHM52066.1"/>
    <property type="molecule type" value="Genomic_DNA"/>
</dbReference>
<evidence type="ECO:0000313" key="4">
    <source>
        <dbReference type="Proteomes" id="UP000004750"/>
    </source>
</evidence>
<dbReference type="HOGENOM" id="CLU_087540_2_1_6"/>
<proteinExistence type="predicted"/>
<name>G9ZIE8_9GAMM</name>
<dbReference type="Proteomes" id="UP000004750">
    <property type="component" value="Unassembled WGS sequence"/>
</dbReference>
<feature type="domain" description="YncI copper-binding" evidence="2">
    <location>
        <begin position="40"/>
        <end position="140"/>
    </location>
</feature>
<dbReference type="InterPro" id="IPR038507">
    <property type="entry name" value="YcnI-like_sf"/>
</dbReference>
<feature type="signal peptide" evidence="1">
    <location>
        <begin position="1"/>
        <end position="26"/>
    </location>
</feature>
<dbReference type="Gene3D" id="2.60.40.2230">
    <property type="entry name" value="Uncharacterised protein YcnI-like PF07987, DUF1775"/>
    <property type="match status" value="1"/>
</dbReference>
<dbReference type="InterPro" id="IPR012533">
    <property type="entry name" value="YcnI-copper_dom"/>
</dbReference>
<organism evidence="3 4">
    <name type="scientific">Cardiobacterium valvarum F0432</name>
    <dbReference type="NCBI Taxonomy" id="797473"/>
    <lineage>
        <taxon>Bacteria</taxon>
        <taxon>Pseudomonadati</taxon>
        <taxon>Pseudomonadota</taxon>
        <taxon>Gammaproteobacteria</taxon>
        <taxon>Cardiobacteriales</taxon>
        <taxon>Cardiobacteriaceae</taxon>
        <taxon>Cardiobacterium</taxon>
    </lineage>
</organism>
<evidence type="ECO:0000256" key="1">
    <source>
        <dbReference type="SAM" id="SignalP"/>
    </source>
</evidence>
<evidence type="ECO:0000313" key="3">
    <source>
        <dbReference type="EMBL" id="EHM52066.1"/>
    </source>
</evidence>
<feature type="chain" id="PRO_5003529649" evidence="1">
    <location>
        <begin position="27"/>
        <end position="156"/>
    </location>
</feature>
<sequence length="156" mass="17196">MEYCPMKMKVLLSALALSAFIINAQAHVTIRNFANGVDSIAGKSDSFRLNVPTNRGKAVTEVKMVVAEGVKLLFIHPVPGWTYTTEKNDEGNIVSITYKGRMEAGEFTSFPFIALNPKNAVEPVKYKAYVTYEDGVIVPFDGSEEAKGYQPTIQLK</sequence>
<reference evidence="3 4" key="1">
    <citation type="submission" date="2011-08" db="EMBL/GenBank/DDBJ databases">
        <authorList>
            <person name="Weinstock G."/>
            <person name="Sodergren E."/>
            <person name="Clifton S."/>
            <person name="Fulton L."/>
            <person name="Fulton B."/>
            <person name="Courtney L."/>
            <person name="Fronick C."/>
            <person name="Harrison M."/>
            <person name="Strong C."/>
            <person name="Farmer C."/>
            <person name="Delahaunty K."/>
            <person name="Markovic C."/>
            <person name="Hall O."/>
            <person name="Minx P."/>
            <person name="Tomlinson C."/>
            <person name="Mitreva M."/>
            <person name="Hou S."/>
            <person name="Chen J."/>
            <person name="Wollam A."/>
            <person name="Pepin K.H."/>
            <person name="Johnson M."/>
            <person name="Bhonagiri V."/>
            <person name="Zhang X."/>
            <person name="Suruliraj S."/>
            <person name="Warren W."/>
            <person name="Chinwalla A."/>
            <person name="Mardis E.R."/>
            <person name="Wilson R.K."/>
        </authorList>
    </citation>
    <scope>NUCLEOTIDE SEQUENCE [LARGE SCALE GENOMIC DNA]</scope>
    <source>
        <strain evidence="3 4">F0432</strain>
    </source>
</reference>
<gene>
    <name evidence="3" type="ORF">HMPREF9080_02559</name>
</gene>
<evidence type="ECO:0000259" key="2">
    <source>
        <dbReference type="Pfam" id="PF07987"/>
    </source>
</evidence>
<protein>
    <submittedName>
        <fullName evidence="3">Nuclear export factor GLE1</fullName>
    </submittedName>
</protein>
<dbReference type="AlphaFoldDB" id="G9ZIE8"/>
<dbReference type="Pfam" id="PF07987">
    <property type="entry name" value="DUF1775"/>
    <property type="match status" value="1"/>
</dbReference>
<accession>G9ZIE8</accession>